<keyword evidence="2 6" id="KW-0812">Transmembrane</keyword>
<feature type="region of interest" description="Disordered" evidence="5">
    <location>
        <begin position="1"/>
        <end position="35"/>
    </location>
</feature>
<feature type="transmembrane region" description="Helical" evidence="6">
    <location>
        <begin position="149"/>
        <end position="168"/>
    </location>
</feature>
<evidence type="ECO:0000259" key="7">
    <source>
        <dbReference type="Pfam" id="PF00324"/>
    </source>
</evidence>
<accession>A0A4R6S3H5</accession>
<comment type="subcellular location">
    <subcellularLocation>
        <location evidence="1">Membrane</location>
        <topology evidence="1">Multi-pass membrane protein</topology>
    </subcellularLocation>
</comment>
<dbReference type="InterPro" id="IPR050367">
    <property type="entry name" value="APC_superfamily"/>
</dbReference>
<feature type="transmembrane region" description="Helical" evidence="6">
    <location>
        <begin position="180"/>
        <end position="199"/>
    </location>
</feature>
<proteinExistence type="predicted"/>
<feature type="transmembrane region" description="Helical" evidence="6">
    <location>
        <begin position="256"/>
        <end position="275"/>
    </location>
</feature>
<dbReference type="GO" id="GO:0055085">
    <property type="term" value="P:transmembrane transport"/>
    <property type="evidence" value="ECO:0007669"/>
    <property type="project" value="InterPro"/>
</dbReference>
<sequence>MISTPPTPPAQPPAALGPAETGPAGTATPAAAASGGPRLKTTSLVLFGIAYMAPAVVLATFGVISAVSHASSASSYLLATAAMILTAASYATLSRRYQLSGSAYSYVRRVLGSHVGFLSGWVLILDYLFLPMVIWLIGASFLTAQFPAVPMWVWIVVQALIVSTVNVFGIKLADRLNTVLLAFVAIVLVVFVALSFQQWSLGAEPVSALAPLWNADSSFLAISAGAAIAAYSFLGFDAITTLTGETQHPKRSIPRAIILTTLIMGAVFTVVSFAAELGASTTTITEQDSAAFEIATHIGGNLLASAIVAALVLGGFASAIAAQAGSSRLLLAMGRDGVLPRRFFGYVSPSRKTPVLNIALTGAIGLIATQMTLATSTSFINFGAFTAFTAVNVSAIVLAWRSGAGDRWRTLKIIVAALATVVTLYLLISLDGHALLLGSAWLAIGVGYLAVLTRGFRQAPPELAIDSAAQ</sequence>
<name>A0A4R6S3H5_9MICO</name>
<feature type="transmembrane region" description="Helical" evidence="6">
    <location>
        <begin position="355"/>
        <end position="373"/>
    </location>
</feature>
<feature type="transmembrane region" description="Helical" evidence="6">
    <location>
        <begin position="219"/>
        <end position="244"/>
    </location>
</feature>
<dbReference type="InterPro" id="IPR004841">
    <property type="entry name" value="AA-permease/SLC12A_dom"/>
</dbReference>
<gene>
    <name evidence="8" type="ORF">EDF62_0659</name>
</gene>
<dbReference type="EMBL" id="SNYA01000002">
    <property type="protein sequence ID" value="TDP94249.1"/>
    <property type="molecule type" value="Genomic_DNA"/>
</dbReference>
<feature type="transmembrane region" description="Helical" evidence="6">
    <location>
        <begin position="114"/>
        <end position="137"/>
    </location>
</feature>
<protein>
    <submittedName>
        <fullName evidence="8">Amino acid/polyamine/organocation transporter (APC superfamily)</fullName>
    </submittedName>
</protein>
<organism evidence="8 9">
    <name type="scientific">Leucobacter luti</name>
    <dbReference type="NCBI Taxonomy" id="340320"/>
    <lineage>
        <taxon>Bacteria</taxon>
        <taxon>Bacillati</taxon>
        <taxon>Actinomycetota</taxon>
        <taxon>Actinomycetes</taxon>
        <taxon>Micrococcales</taxon>
        <taxon>Microbacteriaceae</taxon>
        <taxon>Leucobacter</taxon>
    </lineage>
</organism>
<evidence type="ECO:0000256" key="5">
    <source>
        <dbReference type="SAM" id="MobiDB-lite"/>
    </source>
</evidence>
<feature type="domain" description="Amino acid permease/ SLC12A" evidence="7">
    <location>
        <begin position="49"/>
        <end position="401"/>
    </location>
</feature>
<feature type="transmembrane region" description="Helical" evidence="6">
    <location>
        <begin position="411"/>
        <end position="428"/>
    </location>
</feature>
<feature type="transmembrane region" description="Helical" evidence="6">
    <location>
        <begin position="73"/>
        <end position="93"/>
    </location>
</feature>
<dbReference type="Pfam" id="PF00324">
    <property type="entry name" value="AA_permease"/>
    <property type="match status" value="1"/>
</dbReference>
<feature type="transmembrane region" description="Helical" evidence="6">
    <location>
        <begin position="44"/>
        <end position="67"/>
    </location>
</feature>
<dbReference type="OrthoDB" id="9762947at2"/>
<dbReference type="PIRSF" id="PIRSF006060">
    <property type="entry name" value="AA_transporter"/>
    <property type="match status" value="1"/>
</dbReference>
<evidence type="ECO:0000256" key="4">
    <source>
        <dbReference type="ARBA" id="ARBA00023136"/>
    </source>
</evidence>
<keyword evidence="4 6" id="KW-0472">Membrane</keyword>
<evidence type="ECO:0000256" key="3">
    <source>
        <dbReference type="ARBA" id="ARBA00022989"/>
    </source>
</evidence>
<dbReference type="GO" id="GO:0016020">
    <property type="term" value="C:membrane"/>
    <property type="evidence" value="ECO:0007669"/>
    <property type="project" value="UniProtKB-SubCell"/>
</dbReference>
<dbReference type="Proteomes" id="UP000295601">
    <property type="component" value="Unassembled WGS sequence"/>
</dbReference>
<evidence type="ECO:0000313" key="9">
    <source>
        <dbReference type="Proteomes" id="UP000295601"/>
    </source>
</evidence>
<dbReference type="PANTHER" id="PTHR42770">
    <property type="entry name" value="AMINO ACID TRANSPORTER-RELATED"/>
    <property type="match status" value="1"/>
</dbReference>
<dbReference type="AlphaFoldDB" id="A0A4R6S3H5"/>
<feature type="compositionally biased region" description="Low complexity" evidence="5">
    <location>
        <begin position="13"/>
        <end position="35"/>
    </location>
</feature>
<evidence type="ECO:0000313" key="8">
    <source>
        <dbReference type="EMBL" id="TDP94249.1"/>
    </source>
</evidence>
<evidence type="ECO:0000256" key="1">
    <source>
        <dbReference type="ARBA" id="ARBA00004141"/>
    </source>
</evidence>
<keyword evidence="3 6" id="KW-1133">Transmembrane helix</keyword>
<dbReference type="RefSeq" id="WP_133615817.1">
    <property type="nucleotide sequence ID" value="NZ_SNYA01000002.1"/>
</dbReference>
<keyword evidence="9" id="KW-1185">Reference proteome</keyword>
<reference evidence="8 9" key="1">
    <citation type="submission" date="2019-03" db="EMBL/GenBank/DDBJ databases">
        <title>Genomic analyses of the natural microbiome of Caenorhabditis elegans.</title>
        <authorList>
            <person name="Samuel B."/>
        </authorList>
    </citation>
    <scope>NUCLEOTIDE SEQUENCE [LARGE SCALE GENOMIC DNA]</scope>
    <source>
        <strain evidence="8 9">JUb18</strain>
    </source>
</reference>
<evidence type="ECO:0000256" key="2">
    <source>
        <dbReference type="ARBA" id="ARBA00022692"/>
    </source>
</evidence>
<feature type="transmembrane region" description="Helical" evidence="6">
    <location>
        <begin position="379"/>
        <end position="399"/>
    </location>
</feature>
<feature type="compositionally biased region" description="Pro residues" evidence="5">
    <location>
        <begin position="1"/>
        <end position="12"/>
    </location>
</feature>
<dbReference type="Gene3D" id="1.20.1740.10">
    <property type="entry name" value="Amino acid/polyamine transporter I"/>
    <property type="match status" value="1"/>
</dbReference>
<feature type="transmembrane region" description="Helical" evidence="6">
    <location>
        <begin position="434"/>
        <end position="452"/>
    </location>
</feature>
<dbReference type="PANTHER" id="PTHR42770:SF8">
    <property type="entry name" value="PUTRESCINE IMPORTER PUUP"/>
    <property type="match status" value="1"/>
</dbReference>
<evidence type="ECO:0000256" key="6">
    <source>
        <dbReference type="SAM" id="Phobius"/>
    </source>
</evidence>
<feature type="transmembrane region" description="Helical" evidence="6">
    <location>
        <begin position="302"/>
        <end position="325"/>
    </location>
</feature>
<comment type="caution">
    <text evidence="8">The sequence shown here is derived from an EMBL/GenBank/DDBJ whole genome shotgun (WGS) entry which is preliminary data.</text>
</comment>